<dbReference type="EMBL" id="JAINUG010000155">
    <property type="protein sequence ID" value="KAJ8391639.1"/>
    <property type="molecule type" value="Genomic_DNA"/>
</dbReference>
<feature type="region of interest" description="Disordered" evidence="1">
    <location>
        <begin position="68"/>
        <end position="130"/>
    </location>
</feature>
<dbReference type="Proteomes" id="UP001221898">
    <property type="component" value="Unassembled WGS sequence"/>
</dbReference>
<comment type="caution">
    <text evidence="2">The sequence shown here is derived from an EMBL/GenBank/DDBJ whole genome shotgun (WGS) entry which is preliminary data.</text>
</comment>
<dbReference type="AlphaFoldDB" id="A0AAD7RWM2"/>
<evidence type="ECO:0000313" key="2">
    <source>
        <dbReference type="EMBL" id="KAJ8391639.1"/>
    </source>
</evidence>
<name>A0AAD7RWM2_9TELE</name>
<accession>A0AAD7RWM2</accession>
<keyword evidence="3" id="KW-1185">Reference proteome</keyword>
<organism evidence="2 3">
    <name type="scientific">Aldrovandia affinis</name>
    <dbReference type="NCBI Taxonomy" id="143900"/>
    <lineage>
        <taxon>Eukaryota</taxon>
        <taxon>Metazoa</taxon>
        <taxon>Chordata</taxon>
        <taxon>Craniata</taxon>
        <taxon>Vertebrata</taxon>
        <taxon>Euteleostomi</taxon>
        <taxon>Actinopterygii</taxon>
        <taxon>Neopterygii</taxon>
        <taxon>Teleostei</taxon>
        <taxon>Notacanthiformes</taxon>
        <taxon>Halosauridae</taxon>
        <taxon>Aldrovandia</taxon>
    </lineage>
</organism>
<protein>
    <submittedName>
        <fullName evidence="2">Uncharacterized protein</fullName>
    </submittedName>
</protein>
<proteinExistence type="predicted"/>
<feature type="compositionally biased region" description="Polar residues" evidence="1">
    <location>
        <begin position="68"/>
        <end position="79"/>
    </location>
</feature>
<sequence length="130" mass="14467">MTTITINRLSSLSIINPENQFERYQECNFPQLIPRVVRDAFSHWGWETAFSSSPRSILLRHLAQRIPSSLQAGRSASSETEPDHGRPSAPRRTRAGSPSPLPLGRTAKRRPRSGLTARAGLVETGFEPHP</sequence>
<reference evidence="2" key="1">
    <citation type="journal article" date="2023" name="Science">
        <title>Genome structures resolve the early diversification of teleost fishes.</title>
        <authorList>
            <person name="Parey E."/>
            <person name="Louis A."/>
            <person name="Montfort J."/>
            <person name="Bouchez O."/>
            <person name="Roques C."/>
            <person name="Iampietro C."/>
            <person name="Lluch J."/>
            <person name="Castinel A."/>
            <person name="Donnadieu C."/>
            <person name="Desvignes T."/>
            <person name="Floi Bucao C."/>
            <person name="Jouanno E."/>
            <person name="Wen M."/>
            <person name="Mejri S."/>
            <person name="Dirks R."/>
            <person name="Jansen H."/>
            <person name="Henkel C."/>
            <person name="Chen W.J."/>
            <person name="Zahm M."/>
            <person name="Cabau C."/>
            <person name="Klopp C."/>
            <person name="Thompson A.W."/>
            <person name="Robinson-Rechavi M."/>
            <person name="Braasch I."/>
            <person name="Lecointre G."/>
            <person name="Bobe J."/>
            <person name="Postlethwait J.H."/>
            <person name="Berthelot C."/>
            <person name="Roest Crollius H."/>
            <person name="Guiguen Y."/>
        </authorList>
    </citation>
    <scope>NUCLEOTIDE SEQUENCE</scope>
    <source>
        <strain evidence="2">NC1722</strain>
    </source>
</reference>
<evidence type="ECO:0000256" key="1">
    <source>
        <dbReference type="SAM" id="MobiDB-lite"/>
    </source>
</evidence>
<gene>
    <name evidence="2" type="ORF">AAFF_G00087800</name>
</gene>
<evidence type="ECO:0000313" key="3">
    <source>
        <dbReference type="Proteomes" id="UP001221898"/>
    </source>
</evidence>